<comment type="subcellular location">
    <subcellularLocation>
        <location evidence="1">Membrane</location>
        <topology evidence="1">Multi-pass membrane protein</topology>
    </subcellularLocation>
</comment>
<feature type="transmembrane region" description="Helical" evidence="6">
    <location>
        <begin position="237"/>
        <end position="260"/>
    </location>
</feature>
<dbReference type="InterPro" id="IPR051415">
    <property type="entry name" value="LAAT-1"/>
</dbReference>
<dbReference type="Pfam" id="PF04193">
    <property type="entry name" value="PQ-loop"/>
    <property type="match status" value="2"/>
</dbReference>
<evidence type="ECO:0008006" key="9">
    <source>
        <dbReference type="Google" id="ProtNLM"/>
    </source>
</evidence>
<dbReference type="GO" id="GO:0016020">
    <property type="term" value="C:membrane"/>
    <property type="evidence" value="ECO:0007669"/>
    <property type="project" value="UniProtKB-SubCell"/>
</dbReference>
<dbReference type="EMBL" id="KN881645">
    <property type="protein sequence ID" value="KIY52171.1"/>
    <property type="molecule type" value="Genomic_DNA"/>
</dbReference>
<evidence type="ECO:0000256" key="3">
    <source>
        <dbReference type="ARBA" id="ARBA00022989"/>
    </source>
</evidence>
<evidence type="ECO:0000256" key="2">
    <source>
        <dbReference type="ARBA" id="ARBA00022692"/>
    </source>
</evidence>
<feature type="transmembrane region" description="Helical" evidence="6">
    <location>
        <begin position="175"/>
        <end position="194"/>
    </location>
</feature>
<keyword evidence="2 6" id="KW-0812">Transmembrane</keyword>
<evidence type="ECO:0000256" key="4">
    <source>
        <dbReference type="ARBA" id="ARBA00023136"/>
    </source>
</evidence>
<evidence type="ECO:0000256" key="5">
    <source>
        <dbReference type="SAM" id="MobiDB-lite"/>
    </source>
</evidence>
<gene>
    <name evidence="7" type="ORF">FISHEDRAFT_35884</name>
</gene>
<feature type="transmembrane region" description="Helical" evidence="6">
    <location>
        <begin position="6"/>
        <end position="23"/>
    </location>
</feature>
<evidence type="ECO:0000313" key="7">
    <source>
        <dbReference type="EMBL" id="KIY52171.1"/>
    </source>
</evidence>
<feature type="transmembrane region" description="Helical" evidence="6">
    <location>
        <begin position="135"/>
        <end position="159"/>
    </location>
</feature>
<feature type="transmembrane region" description="Helical" evidence="6">
    <location>
        <begin position="43"/>
        <end position="64"/>
    </location>
</feature>
<dbReference type="Proteomes" id="UP000054144">
    <property type="component" value="Unassembled WGS sequence"/>
</dbReference>
<dbReference type="InterPro" id="IPR006603">
    <property type="entry name" value="PQ-loop_rpt"/>
</dbReference>
<dbReference type="Gene3D" id="1.20.1280.290">
    <property type="match status" value="1"/>
</dbReference>
<evidence type="ECO:0000256" key="6">
    <source>
        <dbReference type="SAM" id="Phobius"/>
    </source>
</evidence>
<keyword evidence="3 6" id="KW-1133">Transmembrane helix</keyword>
<evidence type="ECO:0000256" key="1">
    <source>
        <dbReference type="ARBA" id="ARBA00004141"/>
    </source>
</evidence>
<dbReference type="PANTHER" id="PTHR16201">
    <property type="entry name" value="SEVEN TRANSMEMBRANE PROTEIN 1-RELATED"/>
    <property type="match status" value="1"/>
</dbReference>
<sequence>QKHDWFTATLTGGLCVGLILSYLPQHLRIITAGTSEGFSPWFLLLGCTSSAAGLMNLFVMQFGIIKCCRVFSFLGCLEMTAGVVQVFIQWFMYNVILFLFMVYYPPRLKYRGCTNDVETTRKPAKPLVRTSEWSASIIVSWLTAGHFAVLLGTSLYLLLASHPPPVQSQPLNPRLASWATFLGVSSAFLAAIQYTPQLVHTYRTKLVGALSLLMMMIQSPGAVLMVLSIALRPDTNWTSWITFAVAGMMQGSLLVMCICWKIRQSRLGIDDFGNPLGSESSSCLTRTTSSSGVDVPGLVVEDEEEPRAVHAALTAAIESAVETDLRDGVEEAVPNNDTAEQPDDSAEADEETPLLNTQVRNLDRLSESSWDRWFRKS</sequence>
<feature type="transmembrane region" description="Helical" evidence="6">
    <location>
        <begin position="206"/>
        <end position="231"/>
    </location>
</feature>
<dbReference type="PANTHER" id="PTHR16201:SF11">
    <property type="entry name" value="PQ-LOOP REPEAT-CONTAINING PROTEIN"/>
    <property type="match status" value="1"/>
</dbReference>
<reference evidence="7 8" key="1">
    <citation type="journal article" date="2015" name="Fungal Genet. Biol.">
        <title>Evolution of novel wood decay mechanisms in Agaricales revealed by the genome sequences of Fistulina hepatica and Cylindrobasidium torrendii.</title>
        <authorList>
            <person name="Floudas D."/>
            <person name="Held B.W."/>
            <person name="Riley R."/>
            <person name="Nagy L.G."/>
            <person name="Koehler G."/>
            <person name="Ransdell A.S."/>
            <person name="Younus H."/>
            <person name="Chow J."/>
            <person name="Chiniquy J."/>
            <person name="Lipzen A."/>
            <person name="Tritt A."/>
            <person name="Sun H."/>
            <person name="Haridas S."/>
            <person name="LaButti K."/>
            <person name="Ohm R.A."/>
            <person name="Kues U."/>
            <person name="Blanchette R.A."/>
            <person name="Grigoriev I.V."/>
            <person name="Minto R.E."/>
            <person name="Hibbett D.S."/>
        </authorList>
    </citation>
    <scope>NUCLEOTIDE SEQUENCE [LARGE SCALE GENOMIC DNA]</scope>
    <source>
        <strain evidence="7 8">ATCC 64428</strain>
    </source>
</reference>
<feature type="compositionally biased region" description="Acidic residues" evidence="5">
    <location>
        <begin position="340"/>
        <end position="352"/>
    </location>
</feature>
<organism evidence="7 8">
    <name type="scientific">Fistulina hepatica ATCC 64428</name>
    <dbReference type="NCBI Taxonomy" id="1128425"/>
    <lineage>
        <taxon>Eukaryota</taxon>
        <taxon>Fungi</taxon>
        <taxon>Dikarya</taxon>
        <taxon>Basidiomycota</taxon>
        <taxon>Agaricomycotina</taxon>
        <taxon>Agaricomycetes</taxon>
        <taxon>Agaricomycetidae</taxon>
        <taxon>Agaricales</taxon>
        <taxon>Fistulinaceae</taxon>
        <taxon>Fistulina</taxon>
    </lineage>
</organism>
<keyword evidence="4 6" id="KW-0472">Membrane</keyword>
<name>A0A0D7ALI2_9AGAR</name>
<evidence type="ECO:0000313" key="8">
    <source>
        <dbReference type="Proteomes" id="UP000054144"/>
    </source>
</evidence>
<protein>
    <recommendedName>
        <fullName evidence="9">PQ-loop-domain-containing protein</fullName>
    </recommendedName>
</protein>
<accession>A0A0D7ALI2</accession>
<dbReference type="OrthoDB" id="19344at2759"/>
<proteinExistence type="predicted"/>
<keyword evidence="8" id="KW-1185">Reference proteome</keyword>
<feature type="region of interest" description="Disordered" evidence="5">
    <location>
        <begin position="333"/>
        <end position="360"/>
    </location>
</feature>
<feature type="non-terminal residue" evidence="7">
    <location>
        <position position="1"/>
    </location>
</feature>
<dbReference type="AlphaFoldDB" id="A0A0D7ALI2"/>
<feature type="transmembrane region" description="Helical" evidence="6">
    <location>
        <begin position="84"/>
        <end position="104"/>
    </location>
</feature>
<dbReference type="SMART" id="SM00679">
    <property type="entry name" value="CTNS"/>
    <property type="match status" value="2"/>
</dbReference>